<feature type="region of interest" description="Disordered" evidence="1">
    <location>
        <begin position="1"/>
        <end position="54"/>
    </location>
</feature>
<feature type="compositionally biased region" description="Basic and acidic residues" evidence="1">
    <location>
        <begin position="15"/>
        <end position="34"/>
    </location>
</feature>
<reference evidence="2" key="1">
    <citation type="submission" date="2020-02" db="EMBL/GenBank/DDBJ databases">
        <authorList>
            <person name="Meier V. D."/>
        </authorList>
    </citation>
    <scope>NUCLEOTIDE SEQUENCE</scope>
    <source>
        <strain evidence="2">AVDCRST_MAG90</strain>
    </source>
</reference>
<feature type="non-terminal residue" evidence="2">
    <location>
        <position position="54"/>
    </location>
</feature>
<feature type="non-terminal residue" evidence="2">
    <location>
        <position position="1"/>
    </location>
</feature>
<gene>
    <name evidence="2" type="ORF">AVDCRST_MAG90-2397</name>
</gene>
<accession>A0A6J4M660</accession>
<evidence type="ECO:0000256" key="1">
    <source>
        <dbReference type="SAM" id="MobiDB-lite"/>
    </source>
</evidence>
<dbReference type="AlphaFoldDB" id="A0A6J4M660"/>
<organism evidence="2">
    <name type="scientific">uncultured Microvirga sp</name>
    <dbReference type="NCBI Taxonomy" id="412392"/>
    <lineage>
        <taxon>Bacteria</taxon>
        <taxon>Pseudomonadati</taxon>
        <taxon>Pseudomonadota</taxon>
        <taxon>Alphaproteobacteria</taxon>
        <taxon>Hyphomicrobiales</taxon>
        <taxon>Methylobacteriaceae</taxon>
        <taxon>Microvirga</taxon>
        <taxon>environmental samples</taxon>
    </lineage>
</organism>
<protein>
    <submittedName>
        <fullName evidence="2">Uncharacterized protein</fullName>
    </submittedName>
</protein>
<dbReference type="EMBL" id="CADCUC010000473">
    <property type="protein sequence ID" value="CAA9349542.1"/>
    <property type="molecule type" value="Genomic_DNA"/>
</dbReference>
<evidence type="ECO:0000313" key="2">
    <source>
        <dbReference type="EMBL" id="CAA9349542.1"/>
    </source>
</evidence>
<name>A0A6J4M660_9HYPH</name>
<proteinExistence type="predicted"/>
<sequence length="54" mass="5634">GASEETVGEFGPGGERADRAADEKPAGGDRERDAGGQQHRRPPAIGAEPHQLEI</sequence>